<dbReference type="PANTHER" id="PTHR22702:SF1">
    <property type="entry name" value="PROTEASE-ASSOCIATED DOMAIN-CONTAINING PROTEIN 1"/>
    <property type="match status" value="1"/>
</dbReference>
<evidence type="ECO:0000259" key="5">
    <source>
        <dbReference type="Pfam" id="PF18962"/>
    </source>
</evidence>
<dbReference type="InterPro" id="IPR046450">
    <property type="entry name" value="PA_dom_sf"/>
</dbReference>
<reference evidence="7" key="1">
    <citation type="journal article" date="2019" name="Int. J. Syst. Evol. Microbiol.">
        <title>The Global Catalogue of Microorganisms (GCM) 10K type strain sequencing project: providing services to taxonomists for standard genome sequencing and annotation.</title>
        <authorList>
            <consortium name="The Broad Institute Genomics Platform"/>
            <consortium name="The Broad Institute Genome Sequencing Center for Infectious Disease"/>
            <person name="Wu L."/>
            <person name="Ma J."/>
        </authorList>
    </citation>
    <scope>NUCLEOTIDE SEQUENCE [LARGE SCALE GENOMIC DNA]</scope>
    <source>
        <strain evidence="7">JCM 16083</strain>
    </source>
</reference>
<dbReference type="SUPFAM" id="SSF52025">
    <property type="entry name" value="PA domain"/>
    <property type="match status" value="1"/>
</dbReference>
<sequence>MKKVLLSLLAVVTATVGSAQVIFNVLDPASIEGDYSFEAADWALTPDLTLPANRVQGFVEIVDDGTAGDSLGCQALSNAGDVAGKVAIVYRGNCEFGDKALNADVAGAIAVIIVNNEPGEPIPMAAGTNGNNVDVPVIMIGQSTGAMIRAELDAGNPVEVFIGNKLNLFDYDFGIYNKDIVHTGKTSIPSLLAQNGSEFSYVPAAWVFNYGAIDQTDGIFNVVVEFGGSEVYNESATALSIDSGDSLYVSLPEFSMTTYDPGLYTITYTTSLAGNADEYPGDNEVITSFHINDNQKYANARVDATGDLIAGDGLRAQDAASFAACIVFSDANASRLAVDGIDFAISKSGDESIAGEYVYTSVWQWGPFDDLDDPAFGSAEITFVGDGEYSFDNGEVGGEYVSTTLRNADGDFILLEDNTRYIFCAESDNADVYFSFDSNTNYYRNIDFINRQPYMLIKTTDFGLGFTDYYGTPAIAAKFIDAATVGLAHQDDLVEVTPFPNPAKNVITIPLQNLEGAATLQVIDVAGRTVLTENVTLNASQTLSVDLSSLTNGTYTFNMNFEDGKASTFRVVVNK</sequence>
<evidence type="ECO:0000256" key="3">
    <source>
        <dbReference type="SAM" id="SignalP"/>
    </source>
</evidence>
<evidence type="ECO:0000256" key="2">
    <source>
        <dbReference type="ARBA" id="ARBA00023180"/>
    </source>
</evidence>
<dbReference type="Pfam" id="PF02225">
    <property type="entry name" value="PA"/>
    <property type="match status" value="1"/>
</dbReference>
<dbReference type="NCBIfam" id="TIGR04183">
    <property type="entry name" value="Por_Secre_tail"/>
    <property type="match status" value="1"/>
</dbReference>
<keyword evidence="1 3" id="KW-0732">Signal</keyword>
<feature type="domain" description="PA" evidence="4">
    <location>
        <begin position="69"/>
        <end position="147"/>
    </location>
</feature>
<keyword evidence="7" id="KW-1185">Reference proteome</keyword>
<protein>
    <recommendedName>
        <fullName evidence="8">T9SS type A sorting domain-containing protein</fullName>
    </recommendedName>
</protein>
<dbReference type="Gene3D" id="3.50.30.30">
    <property type="match status" value="1"/>
</dbReference>
<feature type="chain" id="PRO_5046695625" description="T9SS type A sorting domain-containing protein" evidence="3">
    <location>
        <begin position="20"/>
        <end position="575"/>
    </location>
</feature>
<evidence type="ECO:0000259" key="4">
    <source>
        <dbReference type="Pfam" id="PF02225"/>
    </source>
</evidence>
<dbReference type="CDD" id="cd04818">
    <property type="entry name" value="PA_subtilisin_1"/>
    <property type="match status" value="1"/>
</dbReference>
<dbReference type="EMBL" id="BAAAFH010000022">
    <property type="protein sequence ID" value="GAA0876121.1"/>
    <property type="molecule type" value="Genomic_DNA"/>
</dbReference>
<dbReference type="InterPro" id="IPR003137">
    <property type="entry name" value="PA_domain"/>
</dbReference>
<organism evidence="6 7">
    <name type="scientific">Wandonia haliotis</name>
    <dbReference type="NCBI Taxonomy" id="574963"/>
    <lineage>
        <taxon>Bacteria</taxon>
        <taxon>Pseudomonadati</taxon>
        <taxon>Bacteroidota</taxon>
        <taxon>Flavobacteriia</taxon>
        <taxon>Flavobacteriales</taxon>
        <taxon>Crocinitomicaceae</taxon>
        <taxon>Wandonia</taxon>
    </lineage>
</organism>
<evidence type="ECO:0000256" key="1">
    <source>
        <dbReference type="ARBA" id="ARBA00022729"/>
    </source>
</evidence>
<keyword evidence="2" id="KW-0325">Glycoprotein</keyword>
<dbReference type="RefSeq" id="WP_343788338.1">
    <property type="nucleotide sequence ID" value="NZ_BAAAFH010000022.1"/>
</dbReference>
<evidence type="ECO:0000313" key="7">
    <source>
        <dbReference type="Proteomes" id="UP001501126"/>
    </source>
</evidence>
<dbReference type="Pfam" id="PF18962">
    <property type="entry name" value="Por_Secre_tail"/>
    <property type="match status" value="1"/>
</dbReference>
<evidence type="ECO:0000313" key="6">
    <source>
        <dbReference type="EMBL" id="GAA0876121.1"/>
    </source>
</evidence>
<evidence type="ECO:0008006" key="8">
    <source>
        <dbReference type="Google" id="ProtNLM"/>
    </source>
</evidence>
<accession>A0ABP3Y3P3</accession>
<dbReference type="PANTHER" id="PTHR22702">
    <property type="entry name" value="PROTEASE-ASSOCIATED DOMAIN-CONTAINING PROTEIN"/>
    <property type="match status" value="1"/>
</dbReference>
<dbReference type="InterPro" id="IPR026444">
    <property type="entry name" value="Secre_tail"/>
</dbReference>
<feature type="domain" description="Secretion system C-terminal sorting" evidence="5">
    <location>
        <begin position="499"/>
        <end position="567"/>
    </location>
</feature>
<comment type="caution">
    <text evidence="6">The sequence shown here is derived from an EMBL/GenBank/DDBJ whole genome shotgun (WGS) entry which is preliminary data.</text>
</comment>
<gene>
    <name evidence="6" type="ORF">GCM10009118_25310</name>
</gene>
<name>A0ABP3Y3P3_9FLAO</name>
<dbReference type="Proteomes" id="UP001501126">
    <property type="component" value="Unassembled WGS sequence"/>
</dbReference>
<feature type="signal peptide" evidence="3">
    <location>
        <begin position="1"/>
        <end position="19"/>
    </location>
</feature>
<dbReference type="Gene3D" id="2.60.40.3080">
    <property type="match status" value="1"/>
</dbReference>
<proteinExistence type="predicted"/>